<evidence type="ECO:0000313" key="8">
    <source>
        <dbReference type="Proteomes" id="UP000233469"/>
    </source>
</evidence>
<proteinExistence type="predicted"/>
<dbReference type="GO" id="GO:0005216">
    <property type="term" value="F:monoatomic ion channel activity"/>
    <property type="evidence" value="ECO:0007669"/>
    <property type="project" value="InterPro"/>
</dbReference>
<evidence type="ECO:0000256" key="2">
    <source>
        <dbReference type="ARBA" id="ARBA00022692"/>
    </source>
</evidence>
<sequence>MFKPFKTITKKISGNFTSDLICARNEKINLKDGIGWVSNIKDNKELLSKYGVELLLFAIKEHKLLKATIVLGLFHLNFEVRQIIYDPFKWLQDFWNLTETDFSFKKYMNNNDPNNPWNLVSAYYRVFENGTIDYNPYMIQPPNGNTNMFANYKTALLATYLFLTGDSSALSNWSYVDNPSLAIMFVLFSLFISIYIMNLFIGLINNAIQKADNRVSYLIYKAEILAEIELFYLLPYQRRWNTWFLKYYYANVDIVREKVKEMIREGEWNTDEFSEMKQNLLKNLNIKYNPNNNIDYLNSEEKRI</sequence>
<feature type="transmembrane region" description="Helical" evidence="5">
    <location>
        <begin position="155"/>
        <end position="175"/>
    </location>
</feature>
<evidence type="ECO:0000256" key="3">
    <source>
        <dbReference type="ARBA" id="ARBA00022989"/>
    </source>
</evidence>
<dbReference type="AlphaFoldDB" id="A0A2N1NC59"/>
<evidence type="ECO:0000256" key="5">
    <source>
        <dbReference type="SAM" id="Phobius"/>
    </source>
</evidence>
<keyword evidence="4 5" id="KW-0472">Membrane</keyword>
<name>A0A2N1NC59_9GLOM</name>
<accession>A0A2N1NC59</accession>
<organism evidence="7 8">
    <name type="scientific">Rhizophagus irregularis</name>
    <dbReference type="NCBI Taxonomy" id="588596"/>
    <lineage>
        <taxon>Eukaryota</taxon>
        <taxon>Fungi</taxon>
        <taxon>Fungi incertae sedis</taxon>
        <taxon>Mucoromycota</taxon>
        <taxon>Glomeromycotina</taxon>
        <taxon>Glomeromycetes</taxon>
        <taxon>Glomerales</taxon>
        <taxon>Glomeraceae</taxon>
        <taxon>Rhizophagus</taxon>
    </lineage>
</organism>
<dbReference type="Proteomes" id="UP000233469">
    <property type="component" value="Unassembled WGS sequence"/>
</dbReference>
<dbReference type="InterPro" id="IPR005821">
    <property type="entry name" value="Ion_trans_dom"/>
</dbReference>
<dbReference type="VEuPathDB" id="FungiDB:RhiirA1_453278"/>
<dbReference type="EMBL" id="LLXL01000514">
    <property type="protein sequence ID" value="PKK71497.1"/>
    <property type="molecule type" value="Genomic_DNA"/>
</dbReference>
<dbReference type="GO" id="GO:0016020">
    <property type="term" value="C:membrane"/>
    <property type="evidence" value="ECO:0007669"/>
    <property type="project" value="UniProtKB-SubCell"/>
</dbReference>
<protein>
    <recommendedName>
        <fullName evidence="6">Ion transport domain-containing protein</fullName>
    </recommendedName>
</protein>
<comment type="caution">
    <text evidence="7">The sequence shown here is derived from an EMBL/GenBank/DDBJ whole genome shotgun (WGS) entry which is preliminary data.</text>
</comment>
<dbReference type="Gene3D" id="1.10.287.70">
    <property type="match status" value="1"/>
</dbReference>
<evidence type="ECO:0000256" key="4">
    <source>
        <dbReference type="ARBA" id="ARBA00023136"/>
    </source>
</evidence>
<comment type="subcellular location">
    <subcellularLocation>
        <location evidence="1">Membrane</location>
        <topology evidence="1">Multi-pass membrane protein</topology>
    </subcellularLocation>
</comment>
<evidence type="ECO:0000313" key="7">
    <source>
        <dbReference type="EMBL" id="PKK71497.1"/>
    </source>
</evidence>
<gene>
    <name evidence="7" type="ORF">RhiirC2_711084</name>
</gene>
<evidence type="ECO:0000256" key="1">
    <source>
        <dbReference type="ARBA" id="ARBA00004141"/>
    </source>
</evidence>
<feature type="domain" description="Ion transport" evidence="6">
    <location>
        <begin position="136"/>
        <end position="214"/>
    </location>
</feature>
<keyword evidence="2 5" id="KW-0812">Transmembrane</keyword>
<reference evidence="7 8" key="2">
    <citation type="submission" date="2017-10" db="EMBL/GenBank/DDBJ databases">
        <title>Extensive intraspecific genome diversity in a model arbuscular mycorrhizal fungus.</title>
        <authorList>
            <person name="Chen E.C.H."/>
            <person name="Morin E."/>
            <person name="Baudet D."/>
            <person name="Noel J."/>
            <person name="Ndikumana S."/>
            <person name="Charron P."/>
            <person name="St-Onge C."/>
            <person name="Giorgi J."/>
            <person name="Grigoriev I.V."/>
            <person name="Roux C."/>
            <person name="Martin F.M."/>
            <person name="Corradi N."/>
        </authorList>
    </citation>
    <scope>NUCLEOTIDE SEQUENCE [LARGE SCALE GENOMIC DNA]</scope>
    <source>
        <strain evidence="7 8">C2</strain>
    </source>
</reference>
<feature type="transmembrane region" description="Helical" evidence="5">
    <location>
        <begin position="181"/>
        <end position="204"/>
    </location>
</feature>
<keyword evidence="3 5" id="KW-1133">Transmembrane helix</keyword>
<dbReference type="Pfam" id="PF00520">
    <property type="entry name" value="Ion_trans"/>
    <property type="match status" value="1"/>
</dbReference>
<reference evidence="7 8" key="1">
    <citation type="submission" date="2016-04" db="EMBL/GenBank/DDBJ databases">
        <title>Genome analyses suggest a sexual origin of heterokaryosis in a supposedly ancient asexual fungus.</title>
        <authorList>
            <person name="Ropars J."/>
            <person name="Sedzielewska K."/>
            <person name="Noel J."/>
            <person name="Charron P."/>
            <person name="Farinelli L."/>
            <person name="Marton T."/>
            <person name="Kruger M."/>
            <person name="Pelin A."/>
            <person name="Brachmann A."/>
            <person name="Corradi N."/>
        </authorList>
    </citation>
    <scope>NUCLEOTIDE SEQUENCE [LARGE SCALE GENOMIC DNA]</scope>
    <source>
        <strain evidence="7 8">C2</strain>
    </source>
</reference>
<evidence type="ECO:0000259" key="6">
    <source>
        <dbReference type="Pfam" id="PF00520"/>
    </source>
</evidence>